<dbReference type="PRINTS" id="PR00080">
    <property type="entry name" value="SDRFAMILY"/>
</dbReference>
<organism evidence="4 5">
    <name type="scientific">Actibacterium lipolyticum</name>
    <dbReference type="NCBI Taxonomy" id="1524263"/>
    <lineage>
        <taxon>Bacteria</taxon>
        <taxon>Pseudomonadati</taxon>
        <taxon>Pseudomonadota</taxon>
        <taxon>Alphaproteobacteria</taxon>
        <taxon>Rhodobacterales</taxon>
        <taxon>Roseobacteraceae</taxon>
        <taxon>Actibacterium</taxon>
    </lineage>
</organism>
<dbReference type="CDD" id="cd05368">
    <property type="entry name" value="DHRS6_like_SDR_c"/>
    <property type="match status" value="1"/>
</dbReference>
<dbReference type="Proteomes" id="UP000202922">
    <property type="component" value="Unassembled WGS sequence"/>
</dbReference>
<dbReference type="FunFam" id="3.40.50.720:FF:000084">
    <property type="entry name" value="Short-chain dehydrogenase reductase"/>
    <property type="match status" value="1"/>
</dbReference>
<protein>
    <submittedName>
        <fullName evidence="4">2-keto-3-deoxy-L-fuconate dehydrogenase</fullName>
        <ecNumber evidence="4">1.1.1.-</ecNumber>
    </submittedName>
</protein>
<dbReference type="Pfam" id="PF13561">
    <property type="entry name" value="adh_short_C2"/>
    <property type="match status" value="1"/>
</dbReference>
<dbReference type="GO" id="GO:0016491">
    <property type="term" value="F:oxidoreductase activity"/>
    <property type="evidence" value="ECO:0007669"/>
    <property type="project" value="UniProtKB-KW"/>
</dbReference>
<dbReference type="InterPro" id="IPR036291">
    <property type="entry name" value="NAD(P)-bd_dom_sf"/>
</dbReference>
<dbReference type="PRINTS" id="PR00081">
    <property type="entry name" value="GDHRDH"/>
</dbReference>
<dbReference type="PANTHER" id="PTHR43477:SF4">
    <property type="entry name" value="DEHYDROGENASE_REDUCTASE SDR FAMILY MEMBER 6"/>
    <property type="match status" value="1"/>
</dbReference>
<dbReference type="PANTHER" id="PTHR43477">
    <property type="entry name" value="DIHYDROANTICAPSIN 7-DEHYDROGENASE"/>
    <property type="match status" value="1"/>
</dbReference>
<keyword evidence="3" id="KW-0520">NAD</keyword>
<proteinExistence type="inferred from homology"/>
<evidence type="ECO:0000313" key="5">
    <source>
        <dbReference type="Proteomes" id="UP000202922"/>
    </source>
</evidence>
<keyword evidence="2 4" id="KW-0560">Oxidoreductase</keyword>
<dbReference type="SUPFAM" id="SSF51735">
    <property type="entry name" value="NAD(P)-binding Rossmann-fold domains"/>
    <property type="match status" value="1"/>
</dbReference>
<comment type="similarity">
    <text evidence="1">Belongs to the short-chain dehydrogenases/reductases (SDR) family.</text>
</comment>
<evidence type="ECO:0000256" key="1">
    <source>
        <dbReference type="ARBA" id="ARBA00006484"/>
    </source>
</evidence>
<dbReference type="InterPro" id="IPR002347">
    <property type="entry name" value="SDR_fam"/>
</dbReference>
<dbReference type="InterPro" id="IPR020904">
    <property type="entry name" value="Sc_DH/Rdtase_CS"/>
</dbReference>
<name>A0A238L7Q9_9RHOB</name>
<evidence type="ECO:0000256" key="2">
    <source>
        <dbReference type="ARBA" id="ARBA00023002"/>
    </source>
</evidence>
<evidence type="ECO:0000313" key="4">
    <source>
        <dbReference type="EMBL" id="SMX51114.1"/>
    </source>
</evidence>
<dbReference type="Gene3D" id="3.40.50.720">
    <property type="entry name" value="NAD(P)-binding Rossmann-like Domain"/>
    <property type="match status" value="1"/>
</dbReference>
<gene>
    <name evidence="4" type="ORF">COL8621_03644</name>
</gene>
<accession>A0A238L7Q9</accession>
<evidence type="ECO:0000256" key="3">
    <source>
        <dbReference type="ARBA" id="ARBA00023027"/>
    </source>
</evidence>
<dbReference type="EMBL" id="FXYE01000004">
    <property type="protein sequence ID" value="SMX51114.1"/>
    <property type="molecule type" value="Genomic_DNA"/>
</dbReference>
<dbReference type="AlphaFoldDB" id="A0A238L7Q9"/>
<keyword evidence="5" id="KW-1185">Reference proteome</keyword>
<dbReference type="PROSITE" id="PS00061">
    <property type="entry name" value="ADH_SHORT"/>
    <property type="match status" value="1"/>
</dbReference>
<dbReference type="InterPro" id="IPR051122">
    <property type="entry name" value="SDR_DHRS6-like"/>
</dbReference>
<sequence length="247" mass="26065">MGRLTGKRALVTAAGQGIGRATALAMASEGAQVFATDVNEAALEGLDGDGIEAFVLDARDTDSVNKGVARAQPDVLFNCAGFVHHGTVLDATDDEWDFAFDLNVRSMFRTIRAALPGMLERGNGSIINMSSACSSIIGAPNRFIYGTTKAAVIGMTKSVAIDYITKGIRCNCICPGTVESPSWHDRVKALGEEVGSYEEALKQFVSRQPMGRVAKAEEIAALVVYLASDESGFTTGQPHVIDGGWSG</sequence>
<dbReference type="EC" id="1.1.1.-" evidence="4"/>
<reference evidence="5" key="1">
    <citation type="submission" date="2017-05" db="EMBL/GenBank/DDBJ databases">
        <authorList>
            <person name="Rodrigo-Torres L."/>
            <person name="Arahal R. D."/>
            <person name="Lucena T."/>
        </authorList>
    </citation>
    <scope>NUCLEOTIDE SEQUENCE [LARGE SCALE GENOMIC DNA]</scope>
    <source>
        <strain evidence="5">CECT 8621</strain>
    </source>
</reference>